<feature type="region of interest" description="Disordered" evidence="1">
    <location>
        <begin position="95"/>
        <end position="135"/>
    </location>
</feature>
<dbReference type="Proteomes" id="UP001363151">
    <property type="component" value="Unassembled WGS sequence"/>
</dbReference>
<dbReference type="EMBL" id="JBBJCI010000210">
    <property type="protein sequence ID" value="KAK7240584.1"/>
    <property type="molecule type" value="Genomic_DNA"/>
</dbReference>
<evidence type="ECO:0000256" key="1">
    <source>
        <dbReference type="SAM" id="MobiDB-lite"/>
    </source>
</evidence>
<evidence type="ECO:0000313" key="2">
    <source>
        <dbReference type="EMBL" id="KAK7240584.1"/>
    </source>
</evidence>
<sequence>MAERQLVVSLFRALYRSARTVEATAPRCEMTRRNAADMVLRGTLAPEALRSQAAVVQRASIACAERGPRAAVRAAFDGGAGDGAVDAKRKAAVAAGPRRLPRGRRGPVPRRASARRASRRARARPRLADAAPAPGAPDVGAAYEGDFLAEYGAHGKELVTLSLEDGVLAGVKVSGDDHVPAGETSFACDAAASTRSTGRIRVAGPGFSNPTWRDVDAVAVSRDELVLESRTEPVSLVLRRAAPDPASAVFLDAFGGGRMLTRHQLLRRSRRDAADDDDAEDVAADEAADADPFPAASPLEIGRRMARNLHNAAHRRQDRLDAMIWSHAELDLRAPGTD</sequence>
<reference evidence="2 3" key="1">
    <citation type="submission" date="2024-03" db="EMBL/GenBank/DDBJ databases">
        <title>Aureococcus anophagefferens CCMP1851 and Kratosvirus quantuckense: Draft genome of a second virus-susceptible host strain in the model system.</title>
        <authorList>
            <person name="Chase E."/>
            <person name="Truchon A.R."/>
            <person name="Schepens W."/>
            <person name="Wilhelm S.W."/>
        </authorList>
    </citation>
    <scope>NUCLEOTIDE SEQUENCE [LARGE SCALE GENOMIC DNA]</scope>
    <source>
        <strain evidence="2 3">CCMP1851</strain>
    </source>
</reference>
<dbReference type="Pfam" id="PF12014">
    <property type="entry name" value="Cyclin_D1_bind"/>
    <property type="match status" value="1"/>
</dbReference>
<proteinExistence type="predicted"/>
<feature type="region of interest" description="Disordered" evidence="1">
    <location>
        <begin position="267"/>
        <end position="296"/>
    </location>
</feature>
<accession>A0ABR1FX75</accession>
<keyword evidence="3" id="KW-1185">Reference proteome</keyword>
<feature type="compositionally biased region" description="Acidic residues" evidence="1">
    <location>
        <begin position="274"/>
        <end position="289"/>
    </location>
</feature>
<protein>
    <submittedName>
        <fullName evidence="2">Uncharacterized protein</fullName>
    </submittedName>
</protein>
<feature type="compositionally biased region" description="Basic residues" evidence="1">
    <location>
        <begin position="99"/>
        <end position="125"/>
    </location>
</feature>
<evidence type="ECO:0000313" key="3">
    <source>
        <dbReference type="Proteomes" id="UP001363151"/>
    </source>
</evidence>
<name>A0ABR1FX75_AURAN</name>
<gene>
    <name evidence="2" type="ORF">SO694_00057167</name>
</gene>
<comment type="caution">
    <text evidence="2">The sequence shown here is derived from an EMBL/GenBank/DDBJ whole genome shotgun (WGS) entry which is preliminary data.</text>
</comment>
<organism evidence="2 3">
    <name type="scientific">Aureococcus anophagefferens</name>
    <name type="common">Harmful bloom alga</name>
    <dbReference type="NCBI Taxonomy" id="44056"/>
    <lineage>
        <taxon>Eukaryota</taxon>
        <taxon>Sar</taxon>
        <taxon>Stramenopiles</taxon>
        <taxon>Ochrophyta</taxon>
        <taxon>Pelagophyceae</taxon>
        <taxon>Pelagomonadales</taxon>
        <taxon>Pelagomonadaceae</taxon>
        <taxon>Aureococcus</taxon>
    </lineage>
</organism>